<reference evidence="3 4" key="1">
    <citation type="submission" date="2013-01" db="EMBL/GenBank/DDBJ databases">
        <title>Whole genome shotgun sequence of Gordonia soli NBRC 108243.</title>
        <authorList>
            <person name="Isaki-Nakamura S."/>
            <person name="Hosoyama A."/>
            <person name="Tsuchikane K."/>
            <person name="Ando Y."/>
            <person name="Baba S."/>
            <person name="Ohji S."/>
            <person name="Hamada M."/>
            <person name="Tamura T."/>
            <person name="Yamazoe A."/>
            <person name="Yamazaki S."/>
            <person name="Fujita N."/>
        </authorList>
    </citation>
    <scope>NUCLEOTIDE SEQUENCE [LARGE SCALE GENOMIC DNA]</scope>
    <source>
        <strain evidence="3 4">NBRC 108243</strain>
    </source>
</reference>
<feature type="domain" description="GH15-like" evidence="1">
    <location>
        <begin position="341"/>
        <end position="621"/>
    </location>
</feature>
<dbReference type="eggNOG" id="COG3387">
    <property type="taxonomic scope" value="Bacteria"/>
</dbReference>
<feature type="domain" description="Trehalase-like N-terminal" evidence="2">
    <location>
        <begin position="20"/>
        <end position="187"/>
    </location>
</feature>
<dbReference type="PANTHER" id="PTHR31616:SF0">
    <property type="entry name" value="GLUCAN 1,4-ALPHA-GLUCOSIDASE"/>
    <property type="match status" value="1"/>
</dbReference>
<dbReference type="GO" id="GO:0004553">
    <property type="term" value="F:hydrolase activity, hydrolyzing O-glycosyl compounds"/>
    <property type="evidence" value="ECO:0007669"/>
    <property type="project" value="UniProtKB-ARBA"/>
</dbReference>
<gene>
    <name evidence="3" type="ORF">GS4_25_00230</name>
</gene>
<accession>M0QLM2</accession>
<feature type="domain" description="GH15-like" evidence="1">
    <location>
        <begin position="241"/>
        <end position="313"/>
    </location>
</feature>
<dbReference type="RefSeq" id="WP_007622537.1">
    <property type="nucleotide sequence ID" value="NZ_BANX01000025.1"/>
</dbReference>
<dbReference type="Gene3D" id="1.50.10.10">
    <property type="match status" value="1"/>
</dbReference>
<name>M0QLM2_9ACTN</name>
<dbReference type="Pfam" id="PF00723">
    <property type="entry name" value="Glyco_hydro_15"/>
    <property type="match status" value="2"/>
</dbReference>
<dbReference type="InterPro" id="IPR011613">
    <property type="entry name" value="GH15-like"/>
</dbReference>
<dbReference type="InterPro" id="IPR012341">
    <property type="entry name" value="6hp_glycosidase-like_sf"/>
</dbReference>
<evidence type="ECO:0000259" key="2">
    <source>
        <dbReference type="Pfam" id="PF19291"/>
    </source>
</evidence>
<dbReference type="GO" id="GO:0005975">
    <property type="term" value="P:carbohydrate metabolic process"/>
    <property type="evidence" value="ECO:0007669"/>
    <property type="project" value="InterPro"/>
</dbReference>
<comment type="caution">
    <text evidence="3">The sequence shown here is derived from an EMBL/GenBank/DDBJ whole genome shotgun (WGS) entry which is preliminary data.</text>
</comment>
<sequence length="630" mass="70185">MTNDGDGSRTATSSRAGDYLPIADHGVIGDMRTAAVVGVDGRINWFCSPRFDSPSVFGALLDAEGGGAWTIEQFDGDITTRQFYLPESNVLVTRFMSDDGVAEVQDLMPVVKAHDPDHRTRIVRRIAAVRGTVRFRVRVAPRFDYGRAEHEVSLDGDREAVFVSREQRLYLAATTDLEIVADRDVEASVTLGTGECVTFVLAPDEITDQLAEHDCSSALVAETVAFWQDWISRSTYTGRWREMINRSALTLKLLTHEPTGAVVSAVTAGLPEEIGGERNWDYRYVWIRDTAFTLYALLRLGFTDEAGAFMNWLTCRFDPDGKSGADGDPKNDGNLEKDTGPLRLMYTLDGDPPPPETRLEHWEGYRGTGPVVIGNAAADQLQLDIYGELIDSVYLFNKYGPGISFGSWELLCDVAGWLVENWDRPDQSIWEVRTDPDDYVYSRVMSWVALERMIRVSRQRGLPGDVVGWMAARDDIFHQIMTRGWNDDLQAFVQTLDSDRLDASLLLIPAVKLLAPTDNRFLSTLERIEESLVSDSLVFRYQTADGEDGISGSEGTFSLCSFWYVEALTRTGRLADARLALEKMFTHANHLGLYAEEIGLTGEQLGNLPQAFTHLALISAATNLDRRLDS</sequence>
<dbReference type="Proteomes" id="UP000011666">
    <property type="component" value="Unassembled WGS sequence"/>
</dbReference>
<proteinExistence type="predicted"/>
<keyword evidence="3" id="KW-0378">Hydrolase</keyword>
<keyword evidence="4" id="KW-1185">Reference proteome</keyword>
<dbReference type="PANTHER" id="PTHR31616">
    <property type="entry name" value="TREHALASE"/>
    <property type="match status" value="1"/>
</dbReference>
<dbReference type="InterPro" id="IPR008928">
    <property type="entry name" value="6-hairpin_glycosidase_sf"/>
</dbReference>
<protein>
    <submittedName>
        <fullName evidence="3">Putative glycoside hydrolase</fullName>
    </submittedName>
</protein>
<organism evidence="3 4">
    <name type="scientific">Gordonia soli NBRC 108243</name>
    <dbReference type="NCBI Taxonomy" id="1223545"/>
    <lineage>
        <taxon>Bacteria</taxon>
        <taxon>Bacillati</taxon>
        <taxon>Actinomycetota</taxon>
        <taxon>Actinomycetes</taxon>
        <taxon>Mycobacteriales</taxon>
        <taxon>Gordoniaceae</taxon>
        <taxon>Gordonia</taxon>
    </lineage>
</organism>
<evidence type="ECO:0000313" key="3">
    <source>
        <dbReference type="EMBL" id="GAC69453.1"/>
    </source>
</evidence>
<evidence type="ECO:0000313" key="4">
    <source>
        <dbReference type="Proteomes" id="UP000011666"/>
    </source>
</evidence>
<dbReference type="OrthoDB" id="3902805at2"/>
<dbReference type="AlphaFoldDB" id="M0QLM2"/>
<evidence type="ECO:0000259" key="1">
    <source>
        <dbReference type="Pfam" id="PF00723"/>
    </source>
</evidence>
<dbReference type="Pfam" id="PF19291">
    <property type="entry name" value="TREH_N"/>
    <property type="match status" value="1"/>
</dbReference>
<dbReference type="SUPFAM" id="SSF48208">
    <property type="entry name" value="Six-hairpin glycosidases"/>
    <property type="match status" value="1"/>
</dbReference>
<dbReference type="STRING" id="1223545.GS4_25_00230"/>
<dbReference type="EMBL" id="BANX01000025">
    <property type="protein sequence ID" value="GAC69453.1"/>
    <property type="molecule type" value="Genomic_DNA"/>
</dbReference>
<dbReference type="InterPro" id="IPR045582">
    <property type="entry name" value="Trehalase-like_N"/>
</dbReference>